<reference evidence="10 11" key="1">
    <citation type="submission" date="2024-03" db="EMBL/GenBank/DDBJ databases">
        <title>Genome-scale model development and genomic sequencing of the oleaginous clade Lipomyces.</title>
        <authorList>
            <consortium name="Lawrence Berkeley National Laboratory"/>
            <person name="Czajka J.J."/>
            <person name="Han Y."/>
            <person name="Kim J."/>
            <person name="Mondo S.J."/>
            <person name="Hofstad B.A."/>
            <person name="Robles A."/>
            <person name="Haridas S."/>
            <person name="Riley R."/>
            <person name="LaButti K."/>
            <person name="Pangilinan J."/>
            <person name="Andreopoulos W."/>
            <person name="Lipzen A."/>
            <person name="Yan J."/>
            <person name="Wang M."/>
            <person name="Ng V."/>
            <person name="Grigoriev I.V."/>
            <person name="Spatafora J.W."/>
            <person name="Magnuson J.K."/>
            <person name="Baker S.E."/>
            <person name="Pomraning K.R."/>
        </authorList>
    </citation>
    <scope>NUCLEOTIDE SEQUENCE [LARGE SCALE GENOMIC DNA]</scope>
    <source>
        <strain evidence="10 11">Phaff 52-87</strain>
    </source>
</reference>
<feature type="domain" description="Thioredoxin" evidence="9">
    <location>
        <begin position="238"/>
        <end position="360"/>
    </location>
</feature>
<feature type="chain" id="PRO_5047522192" evidence="8">
    <location>
        <begin position="20"/>
        <end position="703"/>
    </location>
</feature>
<dbReference type="InterPro" id="IPR052250">
    <property type="entry name" value="PDI_TMX3"/>
</dbReference>
<dbReference type="PANTHER" id="PTHR46426:SF1">
    <property type="entry name" value="PROTEIN DISULFIDE-ISOMERASE TMX3"/>
    <property type="match status" value="1"/>
</dbReference>
<keyword evidence="3 7" id="KW-1133">Transmembrane helix</keyword>
<evidence type="ECO:0000256" key="7">
    <source>
        <dbReference type="SAM" id="Phobius"/>
    </source>
</evidence>
<feature type="compositionally biased region" description="Basic and acidic residues" evidence="6">
    <location>
        <begin position="175"/>
        <end position="189"/>
    </location>
</feature>
<dbReference type="PANTHER" id="PTHR46426">
    <property type="entry name" value="PROTEIN DISULFIDE-ISOMERASE TMX3"/>
    <property type="match status" value="1"/>
</dbReference>
<dbReference type="CDD" id="cd02961">
    <property type="entry name" value="PDI_a_family"/>
    <property type="match status" value="2"/>
</dbReference>
<name>A0ABR1FC61_9ASCO</name>
<keyword evidence="8" id="KW-0732">Signal</keyword>
<dbReference type="EMBL" id="JBBJBU010000001">
    <property type="protein sequence ID" value="KAK7207443.1"/>
    <property type="molecule type" value="Genomic_DNA"/>
</dbReference>
<dbReference type="Pfam" id="PF00085">
    <property type="entry name" value="Thioredoxin"/>
    <property type="match status" value="2"/>
</dbReference>
<dbReference type="InterPro" id="IPR017937">
    <property type="entry name" value="Thioredoxin_CS"/>
</dbReference>
<dbReference type="PROSITE" id="PS51352">
    <property type="entry name" value="THIOREDOXIN_2"/>
    <property type="match status" value="2"/>
</dbReference>
<feature type="region of interest" description="Disordered" evidence="6">
    <location>
        <begin position="175"/>
        <end position="229"/>
    </location>
</feature>
<feature type="compositionally biased region" description="Acidic residues" evidence="6">
    <location>
        <begin position="203"/>
        <end position="212"/>
    </location>
</feature>
<evidence type="ECO:0000313" key="11">
    <source>
        <dbReference type="Proteomes" id="UP001498771"/>
    </source>
</evidence>
<evidence type="ECO:0000313" key="10">
    <source>
        <dbReference type="EMBL" id="KAK7207443.1"/>
    </source>
</evidence>
<protein>
    <submittedName>
        <fullName evidence="10">Thioredoxin-like protein</fullName>
    </submittedName>
</protein>
<keyword evidence="2 7" id="KW-0812">Transmembrane</keyword>
<evidence type="ECO:0000256" key="1">
    <source>
        <dbReference type="ARBA" id="ARBA00004389"/>
    </source>
</evidence>
<proteinExistence type="predicted"/>
<keyword evidence="4 7" id="KW-0472">Membrane</keyword>
<feature type="domain" description="Thioredoxin" evidence="9">
    <location>
        <begin position="18"/>
        <end position="146"/>
    </location>
</feature>
<sequence>MRLQLLLVALFAFLALVLAIPVDEPAAKSTAAKDPTVDLDSTTFKSSIAKGTWWVKHFSPYCPHCKALAPIWSQAAEELAADANTADFHFANVDCVAQGDLCDQNDVTAYPTLILYRDGVLVERYPVRGSKTLEGLKSYALSQFKAGGSAGGAESEDTIEDAAVGVVKGASVVKETTESKGTKDADAKLDAAAVPATPATGDVADDGEDDGDEKTATETPAVPVEKTDEEKASELAAEAAAVVVPPAGSTPNPKGVSVPLTLTSFNKLVSSTRDGYFIKFYVPWCGHCQAMEPAWNELARQMQGKLNIAEVNCEDEKRLCKDARLRGYPSLMFFIGQDRVEYDGLRGVGDLVAFANKAMGAHVRSVDATEFEEIEKKEEVVFLYFYDENTAKEDFDALNRVALPLIGHAPIYTTSSSILASRFRVTTFPRLVAISDGRPSYYTALSPKDMRDHLKVLAWMKTVWLPLLPELSASNSHEIMHGRLVVLGILDKSNEADFERSKKELKAAATEWIDYRVGAEKAERQNQRELKEMKIEEANDKGDKKALKEAQNMHIVLSPRKEVGFAWVDGMFWERWLKKTYGIDVRETGQRVIINDEDNKIYYDQTADGSVITPSSKTVVLDTLKTVIENKNKIKPKSTTGKFVNFVNASKSVIHGYPFALLSFVVGIMLTIAWWFKSKIRRSSRGLSTAGYGIPTSVGGKFD</sequence>
<comment type="subcellular location">
    <subcellularLocation>
        <location evidence="1">Endoplasmic reticulum membrane</location>
        <topology evidence="1">Single-pass membrane protein</topology>
    </subcellularLocation>
</comment>
<evidence type="ECO:0000259" key="9">
    <source>
        <dbReference type="PROSITE" id="PS51352"/>
    </source>
</evidence>
<organism evidence="10 11">
    <name type="scientific">Myxozyma melibiosi</name>
    <dbReference type="NCBI Taxonomy" id="54550"/>
    <lineage>
        <taxon>Eukaryota</taxon>
        <taxon>Fungi</taxon>
        <taxon>Dikarya</taxon>
        <taxon>Ascomycota</taxon>
        <taxon>Saccharomycotina</taxon>
        <taxon>Lipomycetes</taxon>
        <taxon>Lipomycetales</taxon>
        <taxon>Lipomycetaceae</taxon>
        <taxon>Myxozyma</taxon>
    </lineage>
</organism>
<feature type="transmembrane region" description="Helical" evidence="7">
    <location>
        <begin position="656"/>
        <end position="676"/>
    </location>
</feature>
<dbReference type="GeneID" id="90039899"/>
<dbReference type="Gene3D" id="3.40.30.10">
    <property type="entry name" value="Glutaredoxin"/>
    <property type="match status" value="2"/>
</dbReference>
<evidence type="ECO:0000256" key="2">
    <source>
        <dbReference type="ARBA" id="ARBA00022692"/>
    </source>
</evidence>
<evidence type="ECO:0000256" key="4">
    <source>
        <dbReference type="ARBA" id="ARBA00023136"/>
    </source>
</evidence>
<comment type="caution">
    <text evidence="10">The sequence shown here is derived from an EMBL/GenBank/DDBJ whole genome shotgun (WGS) entry which is preliminary data.</text>
</comment>
<evidence type="ECO:0000256" key="8">
    <source>
        <dbReference type="SAM" id="SignalP"/>
    </source>
</evidence>
<dbReference type="InterPro" id="IPR036249">
    <property type="entry name" value="Thioredoxin-like_sf"/>
</dbReference>
<evidence type="ECO:0000256" key="5">
    <source>
        <dbReference type="ARBA" id="ARBA00045246"/>
    </source>
</evidence>
<dbReference type="SUPFAM" id="SSF52833">
    <property type="entry name" value="Thioredoxin-like"/>
    <property type="match status" value="3"/>
</dbReference>
<gene>
    <name evidence="10" type="ORF">BZA70DRAFT_292796</name>
</gene>
<evidence type="ECO:0000256" key="3">
    <source>
        <dbReference type="ARBA" id="ARBA00022989"/>
    </source>
</evidence>
<feature type="signal peptide" evidence="8">
    <location>
        <begin position="1"/>
        <end position="19"/>
    </location>
</feature>
<comment type="function">
    <text evidence="5">Probable disulfide isomerase, which participates in the folding of proteins containing disulfide bonds. May act as a dithiol oxidase. Acts as a regulator of endoplasmic reticulum-mitochondria contact sites via its ability to regulate redox signals.</text>
</comment>
<feature type="compositionally biased region" description="Low complexity" evidence="6">
    <location>
        <begin position="190"/>
        <end position="202"/>
    </location>
</feature>
<dbReference type="PROSITE" id="PS00194">
    <property type="entry name" value="THIOREDOXIN_1"/>
    <property type="match status" value="1"/>
</dbReference>
<dbReference type="Proteomes" id="UP001498771">
    <property type="component" value="Unassembled WGS sequence"/>
</dbReference>
<evidence type="ECO:0000256" key="6">
    <source>
        <dbReference type="SAM" id="MobiDB-lite"/>
    </source>
</evidence>
<dbReference type="RefSeq" id="XP_064770476.1">
    <property type="nucleotide sequence ID" value="XM_064914387.1"/>
</dbReference>
<dbReference type="InterPro" id="IPR013766">
    <property type="entry name" value="Thioredoxin_domain"/>
</dbReference>
<accession>A0ABR1FC61</accession>
<keyword evidence="11" id="KW-1185">Reference proteome</keyword>